<dbReference type="AlphaFoldDB" id="A0AAX2CDX4"/>
<dbReference type="InterPro" id="IPR029479">
    <property type="entry name" value="Nitroreductase"/>
</dbReference>
<dbReference type="GO" id="GO:0016491">
    <property type="term" value="F:oxidoreductase activity"/>
    <property type="evidence" value="ECO:0007669"/>
    <property type="project" value="InterPro"/>
</dbReference>
<dbReference type="Gene3D" id="3.40.109.10">
    <property type="entry name" value="NADH Oxidase"/>
    <property type="match status" value="2"/>
</dbReference>
<dbReference type="InterPro" id="IPR020051">
    <property type="entry name" value="SagB-type_dehydrogenase"/>
</dbReference>
<dbReference type="CDD" id="cd02142">
    <property type="entry name" value="McbC_SagB-like_oxidoreductase"/>
    <property type="match status" value="1"/>
</dbReference>
<evidence type="ECO:0000259" key="1">
    <source>
        <dbReference type="Pfam" id="PF00881"/>
    </source>
</evidence>
<dbReference type="PANTHER" id="PTHR43745:SF2">
    <property type="entry name" value="NITROREDUCTASE MJ1384-RELATED"/>
    <property type="match status" value="1"/>
</dbReference>
<feature type="domain" description="Nitroreductase" evidence="1">
    <location>
        <begin position="396"/>
        <end position="500"/>
    </location>
</feature>
<name>A0AAX2CDX4_9BACI</name>
<accession>A0AAX2CDX4</accession>
<dbReference type="NCBIfam" id="TIGR03605">
    <property type="entry name" value="antibiot_sagB"/>
    <property type="match status" value="1"/>
</dbReference>
<organism evidence="2 3">
    <name type="scientific">Bacillus cytotoxicus</name>
    <dbReference type="NCBI Taxonomy" id="580165"/>
    <lineage>
        <taxon>Bacteria</taxon>
        <taxon>Bacillati</taxon>
        <taxon>Bacillota</taxon>
        <taxon>Bacilli</taxon>
        <taxon>Bacillales</taxon>
        <taxon>Bacillaceae</taxon>
        <taxon>Bacillus</taxon>
        <taxon>Bacillus cereus group</taxon>
    </lineage>
</organism>
<dbReference type="InterPro" id="IPR000415">
    <property type="entry name" value="Nitroreductase-like"/>
</dbReference>
<evidence type="ECO:0000313" key="2">
    <source>
        <dbReference type="EMBL" id="SCL87028.1"/>
    </source>
</evidence>
<dbReference type="Pfam" id="PF00881">
    <property type="entry name" value="Nitroreductase"/>
    <property type="match status" value="1"/>
</dbReference>
<reference evidence="2 3" key="1">
    <citation type="submission" date="2016-08" db="EMBL/GenBank/DDBJ databases">
        <authorList>
            <person name="Loux V."/>
            <person name="Rue O."/>
        </authorList>
    </citation>
    <scope>NUCLEOTIDE SEQUENCE [LARGE SCALE GENOMIC DNA]</scope>
    <source>
        <strain evidence="2 3">AFSSA_08CEB44bac</strain>
    </source>
</reference>
<dbReference type="SUPFAM" id="SSF55469">
    <property type="entry name" value="FMN-dependent nitroreductase-like"/>
    <property type="match status" value="1"/>
</dbReference>
<comment type="caution">
    <text evidence="2">The sequence shown here is derived from an EMBL/GenBank/DDBJ whole genome shotgun (WGS) entry which is preliminary data.</text>
</comment>
<dbReference type="Proteomes" id="UP000242164">
    <property type="component" value="Unassembled WGS sequence"/>
</dbReference>
<dbReference type="EMBL" id="FMIK01000018">
    <property type="protein sequence ID" value="SCL87028.1"/>
    <property type="molecule type" value="Genomic_DNA"/>
</dbReference>
<dbReference type="PANTHER" id="PTHR43745">
    <property type="entry name" value="NITROREDUCTASE MJ1384-RELATED"/>
    <property type="match status" value="1"/>
</dbReference>
<protein>
    <recommendedName>
        <fullName evidence="1">Nitroreductase domain-containing protein</fullName>
    </recommendedName>
</protein>
<dbReference type="RefSeq" id="WP_087097983.1">
    <property type="nucleotide sequence ID" value="NZ_CP066179.1"/>
</dbReference>
<gene>
    <name evidence="2" type="ORF">BCB44BAC_01070</name>
</gene>
<proteinExistence type="predicted"/>
<evidence type="ECO:0000313" key="3">
    <source>
        <dbReference type="Proteomes" id="UP000242164"/>
    </source>
</evidence>
<sequence>MQLDTFLHHLHFSVDEIMPHNQEVNWEDAPLPYKLYRGLPSIPLSLEVPLTVRNQQMYNSPTITNIGHFLWYTFGLTKVCQPSVEHNVNIFRRFLPSGGGLYPNELYIYLKIEDCPQGIYHYDVAHHRLLLLRAGNFDSYLEKSLGDRCDISDCFGTIFVSTMFWKNFFKYNHFSYRLHSLDTGVLIGQLLASSKQFGYTTGVYYQFLDRAINHLLGLSEEEESVYAIIPLSNESTWRNPLTIPNVTSNDLLEQLPILKHKHFVRSKHVTEYPMILKINEASMLETTEQFRTLRNEAITTYGKDSFSLPKVEQLSYDFRVVCQKRYSPESDFFLTKLNVTELATLLQETASSFFYQNDIDNSDKNPKARVSLYGCFSHIDGLPSGAYSYNSDAHALESIAPGDHRHLLHSSLTIDNVNLYQVPLCLHVIGNTDYMKDTFGYRGYRMQQMEAGILVQKLLLAATAMGMGGHPLLGFDVNLCDQLYKIDVTQKTTLIQIPVGFSRPRNWLKGNLHS</sequence>
<dbReference type="InterPro" id="IPR052544">
    <property type="entry name" value="Bacteriocin_Proc_Enz"/>
</dbReference>